<feature type="signal peptide" evidence="1">
    <location>
        <begin position="1"/>
        <end position="21"/>
    </location>
</feature>
<dbReference type="AlphaFoldDB" id="A0AAV4X515"/>
<evidence type="ECO:0000313" key="2">
    <source>
        <dbReference type="EMBL" id="GIY90310.1"/>
    </source>
</evidence>
<evidence type="ECO:0000256" key="1">
    <source>
        <dbReference type="SAM" id="SignalP"/>
    </source>
</evidence>
<organism evidence="2 3">
    <name type="scientific">Caerostris darwini</name>
    <dbReference type="NCBI Taxonomy" id="1538125"/>
    <lineage>
        <taxon>Eukaryota</taxon>
        <taxon>Metazoa</taxon>
        <taxon>Ecdysozoa</taxon>
        <taxon>Arthropoda</taxon>
        <taxon>Chelicerata</taxon>
        <taxon>Arachnida</taxon>
        <taxon>Araneae</taxon>
        <taxon>Araneomorphae</taxon>
        <taxon>Entelegynae</taxon>
        <taxon>Araneoidea</taxon>
        <taxon>Araneidae</taxon>
        <taxon>Caerostris</taxon>
    </lineage>
</organism>
<comment type="caution">
    <text evidence="2">The sequence shown here is derived from an EMBL/GenBank/DDBJ whole genome shotgun (WGS) entry which is preliminary data.</text>
</comment>
<keyword evidence="1" id="KW-0732">Signal</keyword>
<dbReference type="EMBL" id="BPLQ01015712">
    <property type="protein sequence ID" value="GIY90310.1"/>
    <property type="molecule type" value="Genomic_DNA"/>
</dbReference>
<reference evidence="2 3" key="1">
    <citation type="submission" date="2021-06" db="EMBL/GenBank/DDBJ databases">
        <title>Caerostris darwini draft genome.</title>
        <authorList>
            <person name="Kono N."/>
            <person name="Arakawa K."/>
        </authorList>
    </citation>
    <scope>NUCLEOTIDE SEQUENCE [LARGE SCALE GENOMIC DNA]</scope>
</reference>
<evidence type="ECO:0000313" key="3">
    <source>
        <dbReference type="Proteomes" id="UP001054837"/>
    </source>
</evidence>
<gene>
    <name evidence="2" type="ORF">CDAR_416941</name>
</gene>
<feature type="chain" id="PRO_5043674673" evidence="1">
    <location>
        <begin position="22"/>
        <end position="143"/>
    </location>
</feature>
<keyword evidence="3" id="KW-1185">Reference proteome</keyword>
<name>A0AAV4X515_9ARAC</name>
<sequence length="143" mass="15787">MAVAFKVNALPFFLFSRFCSCKLISFLLDEGRGEKTNPTRNREEQESELSAKGKSFFLKMLSFSVYPSNCRRKGLAFSRNSGMDSPDGIKEGGRLPSRCSMLNPVPEDASGSAIIKGKASWHLKSAPNVLDGKEGSIDEPRNY</sequence>
<accession>A0AAV4X515</accession>
<proteinExistence type="predicted"/>
<protein>
    <submittedName>
        <fullName evidence="2">Uncharacterized protein</fullName>
    </submittedName>
</protein>
<dbReference type="Proteomes" id="UP001054837">
    <property type="component" value="Unassembled WGS sequence"/>
</dbReference>